<gene>
    <name evidence="1" type="ORF">TCIL3000_7_980</name>
</gene>
<name>G0UPI6_TRYCI</name>
<organism evidence="1">
    <name type="scientific">Trypanosoma congolense (strain IL3000)</name>
    <dbReference type="NCBI Taxonomy" id="1068625"/>
    <lineage>
        <taxon>Eukaryota</taxon>
        <taxon>Discoba</taxon>
        <taxon>Euglenozoa</taxon>
        <taxon>Kinetoplastea</taxon>
        <taxon>Metakinetoplastina</taxon>
        <taxon>Trypanosomatida</taxon>
        <taxon>Trypanosomatidae</taxon>
        <taxon>Trypanosoma</taxon>
        <taxon>Nannomonas</taxon>
    </lineage>
</organism>
<sequence length="108" mass="12245">MRFETKGSYNGTQTTLISFLQNCSLTNTSVGRKGVEKNKIKHEIPPSALISTRTYATAATFRSQSIKQTTQADACQWTSRPLPHTLLLPYVQQSFFFTLSFFFLSNNR</sequence>
<evidence type="ECO:0000313" key="1">
    <source>
        <dbReference type="EMBL" id="CCC91297.1"/>
    </source>
</evidence>
<dbReference type="AlphaFoldDB" id="G0UPI6"/>
<reference evidence="1" key="1">
    <citation type="journal article" date="2012" name="Proc. Natl. Acad. Sci. U.S.A.">
        <title>Antigenic diversity is generated by distinct evolutionary mechanisms in African trypanosome species.</title>
        <authorList>
            <person name="Jackson A.P."/>
            <person name="Berry A."/>
            <person name="Aslett M."/>
            <person name="Allison H.C."/>
            <person name="Burton P."/>
            <person name="Vavrova-Anderson J."/>
            <person name="Brown R."/>
            <person name="Browne H."/>
            <person name="Corton N."/>
            <person name="Hauser H."/>
            <person name="Gamble J."/>
            <person name="Gilderthorp R."/>
            <person name="Marcello L."/>
            <person name="McQuillan J."/>
            <person name="Otto T.D."/>
            <person name="Quail M.A."/>
            <person name="Sanders M.J."/>
            <person name="van Tonder A."/>
            <person name="Ginger M.L."/>
            <person name="Field M.C."/>
            <person name="Barry J.D."/>
            <person name="Hertz-Fowler C."/>
            <person name="Berriman M."/>
        </authorList>
    </citation>
    <scope>NUCLEOTIDE SEQUENCE</scope>
    <source>
        <strain evidence="1">IL3000</strain>
    </source>
</reference>
<accession>G0UPI6</accession>
<protein>
    <submittedName>
        <fullName evidence="1">Uncharacterized protein</fullName>
    </submittedName>
</protein>
<dbReference type="EMBL" id="HE575320">
    <property type="protein sequence ID" value="CCC91297.1"/>
    <property type="molecule type" value="Genomic_DNA"/>
</dbReference>
<proteinExistence type="predicted"/>